<feature type="compositionally biased region" description="Polar residues" evidence="7">
    <location>
        <begin position="89"/>
        <end position="101"/>
    </location>
</feature>
<protein>
    <submittedName>
        <fullName evidence="9">(apollo) hypothetical protein</fullName>
    </submittedName>
</protein>
<feature type="compositionally biased region" description="Basic and acidic residues" evidence="7">
    <location>
        <begin position="274"/>
        <end position="283"/>
    </location>
</feature>
<dbReference type="Pfam" id="PF17830">
    <property type="entry name" value="STI1-HOP_DP"/>
    <property type="match status" value="1"/>
</dbReference>
<comment type="subunit">
    <text evidence="5">Homotetramer. Interacts with Hsc70 as well as DNAJ homologs and Hsp90.</text>
</comment>
<evidence type="ECO:0000256" key="3">
    <source>
        <dbReference type="ARBA" id="ARBA00022803"/>
    </source>
</evidence>
<evidence type="ECO:0000313" key="10">
    <source>
        <dbReference type="Proteomes" id="UP000691718"/>
    </source>
</evidence>
<organism evidence="9 10">
    <name type="scientific">Parnassius apollo</name>
    <name type="common">Apollo butterfly</name>
    <name type="synonym">Papilio apollo</name>
    <dbReference type="NCBI Taxonomy" id="110799"/>
    <lineage>
        <taxon>Eukaryota</taxon>
        <taxon>Metazoa</taxon>
        <taxon>Ecdysozoa</taxon>
        <taxon>Arthropoda</taxon>
        <taxon>Hexapoda</taxon>
        <taxon>Insecta</taxon>
        <taxon>Pterygota</taxon>
        <taxon>Neoptera</taxon>
        <taxon>Endopterygota</taxon>
        <taxon>Lepidoptera</taxon>
        <taxon>Glossata</taxon>
        <taxon>Ditrysia</taxon>
        <taxon>Papilionoidea</taxon>
        <taxon>Papilionidae</taxon>
        <taxon>Parnassiinae</taxon>
        <taxon>Parnassini</taxon>
        <taxon>Parnassius</taxon>
        <taxon>Parnassius</taxon>
    </lineage>
</organism>
<dbReference type="InterPro" id="IPR041243">
    <property type="entry name" value="STI1/HOP_DP"/>
</dbReference>
<dbReference type="SMART" id="SM00727">
    <property type="entry name" value="STI1"/>
    <property type="match status" value="1"/>
</dbReference>
<comment type="similarity">
    <text evidence="1">Belongs to the FAM10 family.</text>
</comment>
<comment type="function">
    <text evidence="4">One HIP oligomer binds the ATPase domains of at least two HSC70 molecules dependent on activation of the HSC70 ATPase by HSP40. Stabilizes the ADP state of HSC70 that has a high affinity for substrate protein. Through its own chaperone activity, it may contribute to the interaction of HSC70 with various target proteins.</text>
</comment>
<keyword evidence="10" id="KW-1185">Reference proteome</keyword>
<dbReference type="PANTHER" id="PTHR45883:SF2">
    <property type="entry name" value="HSC70-INTERACTING PROTEIN"/>
    <property type="match status" value="1"/>
</dbReference>
<sequence length="413" mass="45604">MDVLFPEGLCPNVNQIFNIQEKYRSTKMSCPFNEEQLLQLQAFVELCKTQPQIIHHPKLSFFKDYLVSLGVTLPTATFGTKHFTASGDGATSENQAAENDQSSSEEEAEPESDVELNMEGVIEGDPIDNDQIMGDQTKEPTDEERDLSDEKRTEAMKAFSEQQYEKAIKLYTEAIQLNPQSALLFAKRGQVYLKLNKPNACIKDCTRALELNCDSAAAYKFRGRAYRLLGKFEEASHDLCESLKIDYDDQANEWLNDVKPNAEKLRQHKLSVQRKKEEKEHREKLRRIRKAQEARSNAAKAQAHSQAPPSGMPGAGGFPSGASANDFASLLMDPEIMSAFQDPEVMNAFQDLSINPANFIKYQNNPKITAAIQKLQAKLGKGGSMPFGGGFPPGFGGAGGRGAAGPDDDVGLD</sequence>
<dbReference type="FunFam" id="1.25.40.10:FF:000112">
    <property type="entry name" value="FAM10 family protein"/>
    <property type="match status" value="1"/>
</dbReference>
<feature type="compositionally biased region" description="Acidic residues" evidence="7">
    <location>
        <begin position="103"/>
        <end position="116"/>
    </location>
</feature>
<dbReference type="EMBL" id="CAJQZP010000863">
    <property type="protein sequence ID" value="CAG4990151.1"/>
    <property type="molecule type" value="Genomic_DNA"/>
</dbReference>
<feature type="compositionally biased region" description="Gly residues" evidence="7">
    <location>
        <begin position="383"/>
        <end position="403"/>
    </location>
</feature>
<dbReference type="GO" id="GO:0030544">
    <property type="term" value="F:Hsp70 protein binding"/>
    <property type="evidence" value="ECO:0007669"/>
    <property type="project" value="TreeGrafter"/>
</dbReference>
<feature type="region of interest" description="Disordered" evidence="7">
    <location>
        <begin position="84"/>
        <end position="152"/>
    </location>
</feature>
<feature type="region of interest" description="Disordered" evidence="7">
    <location>
        <begin position="383"/>
        <end position="413"/>
    </location>
</feature>
<dbReference type="PANTHER" id="PTHR45883">
    <property type="entry name" value="HSC70-INTERACTING PROTEIN"/>
    <property type="match status" value="1"/>
</dbReference>
<evidence type="ECO:0000259" key="8">
    <source>
        <dbReference type="SMART" id="SM00727"/>
    </source>
</evidence>
<feature type="region of interest" description="Disordered" evidence="7">
    <location>
        <begin position="268"/>
        <end position="319"/>
    </location>
</feature>
<dbReference type="AlphaFoldDB" id="A0A8S3X0X4"/>
<dbReference type="FunFam" id="6.10.250.3420:FF:000001">
    <property type="entry name" value="Hsc70-interacting protein-like protein"/>
    <property type="match status" value="1"/>
</dbReference>
<name>A0A8S3X0X4_PARAO</name>
<evidence type="ECO:0000256" key="5">
    <source>
        <dbReference type="ARBA" id="ARBA00064040"/>
    </source>
</evidence>
<dbReference type="InterPro" id="IPR006636">
    <property type="entry name" value="STI1_HS-bd"/>
</dbReference>
<feature type="repeat" description="TPR" evidence="6">
    <location>
        <begin position="148"/>
        <end position="181"/>
    </location>
</feature>
<evidence type="ECO:0000256" key="2">
    <source>
        <dbReference type="ARBA" id="ARBA00022737"/>
    </source>
</evidence>
<comment type="caution">
    <text evidence="9">The sequence shown here is derived from an EMBL/GenBank/DDBJ whole genome shotgun (WGS) entry which is preliminary data.</text>
</comment>
<dbReference type="Proteomes" id="UP000691718">
    <property type="component" value="Unassembled WGS sequence"/>
</dbReference>
<feature type="repeat" description="TPR" evidence="6">
    <location>
        <begin position="216"/>
        <end position="249"/>
    </location>
</feature>
<dbReference type="SMART" id="SM00028">
    <property type="entry name" value="TPR"/>
    <property type="match status" value="3"/>
</dbReference>
<dbReference type="GO" id="GO:0046983">
    <property type="term" value="F:protein dimerization activity"/>
    <property type="evidence" value="ECO:0007669"/>
    <property type="project" value="InterPro"/>
</dbReference>
<reference evidence="9" key="1">
    <citation type="submission" date="2021-04" db="EMBL/GenBank/DDBJ databases">
        <authorList>
            <person name="Tunstrom K."/>
        </authorList>
    </citation>
    <scope>NUCLEOTIDE SEQUENCE</scope>
</reference>
<feature type="domain" description="STI1" evidence="8">
    <location>
        <begin position="333"/>
        <end position="372"/>
    </location>
</feature>
<dbReference type="PROSITE" id="PS50005">
    <property type="entry name" value="TPR"/>
    <property type="match status" value="2"/>
</dbReference>
<evidence type="ECO:0000256" key="1">
    <source>
        <dbReference type="ARBA" id="ARBA00009015"/>
    </source>
</evidence>
<gene>
    <name evidence="9" type="ORF">PAPOLLO_LOCUS11915</name>
</gene>
<dbReference type="OrthoDB" id="533763at2759"/>
<dbReference type="Pfam" id="PF13414">
    <property type="entry name" value="TPR_11"/>
    <property type="match status" value="1"/>
</dbReference>
<proteinExistence type="inferred from homology"/>
<evidence type="ECO:0000313" key="9">
    <source>
        <dbReference type="EMBL" id="CAG4990151.1"/>
    </source>
</evidence>
<keyword evidence="3 6" id="KW-0802">TPR repeat</keyword>
<accession>A0A8S3X0X4</accession>
<dbReference type="InterPro" id="IPR034649">
    <property type="entry name" value="Hip_N"/>
</dbReference>
<dbReference type="Pfam" id="PF13181">
    <property type="entry name" value="TPR_8"/>
    <property type="match status" value="1"/>
</dbReference>
<evidence type="ECO:0000256" key="4">
    <source>
        <dbReference type="ARBA" id="ARBA00037033"/>
    </source>
</evidence>
<dbReference type="InterPro" id="IPR019734">
    <property type="entry name" value="TPR_rpt"/>
</dbReference>
<evidence type="ECO:0000256" key="6">
    <source>
        <dbReference type="PROSITE-ProRule" id="PRU00339"/>
    </source>
</evidence>
<evidence type="ECO:0000256" key="7">
    <source>
        <dbReference type="SAM" id="MobiDB-lite"/>
    </source>
</evidence>
<dbReference type="GO" id="GO:0005634">
    <property type="term" value="C:nucleus"/>
    <property type="evidence" value="ECO:0007669"/>
    <property type="project" value="UniProtKB-ARBA"/>
</dbReference>
<dbReference type="Pfam" id="PF18253">
    <property type="entry name" value="HipN"/>
    <property type="match status" value="1"/>
</dbReference>
<dbReference type="GO" id="GO:1902494">
    <property type="term" value="C:catalytic complex"/>
    <property type="evidence" value="ECO:0007669"/>
    <property type="project" value="UniProtKB-ARBA"/>
</dbReference>
<keyword evidence="2" id="KW-0677">Repeat</keyword>
<dbReference type="CDD" id="cd14438">
    <property type="entry name" value="Hip_N"/>
    <property type="match status" value="1"/>
</dbReference>